<keyword evidence="2" id="KW-1185">Reference proteome</keyword>
<evidence type="ECO:0000313" key="2">
    <source>
        <dbReference type="Proteomes" id="UP000001976"/>
    </source>
</evidence>
<evidence type="ECO:0000313" key="1">
    <source>
        <dbReference type="EMBL" id="AAK65254.1"/>
    </source>
</evidence>
<dbReference type="HOGENOM" id="CLU_133272_0_0_5"/>
<keyword evidence="1" id="KW-0614">Plasmid</keyword>
<reference evidence="1 2" key="1">
    <citation type="journal article" date="2001" name="Proc. Natl. Acad. Sci. U.S.A.">
        <title>Nucleotide sequence and predicted functions of the entire Sinorhizobium meliloti pSymA megaplasmid.</title>
        <authorList>
            <person name="Barnett M.J."/>
            <person name="Fisher R.F."/>
            <person name="Jones T."/>
            <person name="Komp C."/>
            <person name="Abola A.P."/>
            <person name="Barloy-Hubler F."/>
            <person name="Bowser L."/>
            <person name="Capela D."/>
            <person name="Galibert F."/>
            <person name="Gouzy J."/>
            <person name="Gurjal M."/>
            <person name="Hong A."/>
            <person name="Huizar L."/>
            <person name="Hyman R.W."/>
            <person name="Kahn D."/>
            <person name="Kahn M.L."/>
            <person name="Kalman S."/>
            <person name="Keating D.H."/>
            <person name="Palm C."/>
            <person name="Peck M.C."/>
            <person name="Surzycki R."/>
            <person name="Wells D.H."/>
            <person name="Yeh K.-C."/>
            <person name="Davis R.W."/>
            <person name="Federspiel N.A."/>
            <person name="Long S.R."/>
        </authorList>
    </citation>
    <scope>NUCLEOTIDE SEQUENCE [LARGE SCALE GENOMIC DNA]</scope>
    <source>
        <strain evidence="1 2">1021</strain>
        <plasmid evidence="2">Plasmid pSymA</plasmid>
    </source>
</reference>
<dbReference type="OrthoDB" id="9787548at2"/>
<accession>Q92Z95</accession>
<reference evidence="2" key="2">
    <citation type="journal article" date="2001" name="Science">
        <title>The composite genome of the legume symbiont Sinorhizobium meliloti.</title>
        <authorList>
            <person name="Galibert F."/>
            <person name="Finan T.M."/>
            <person name="Long S.R."/>
            <person name="Puehler A."/>
            <person name="Abola P."/>
            <person name="Ampe F."/>
            <person name="Barloy-Hubler F."/>
            <person name="Barnett M.J."/>
            <person name="Becker A."/>
            <person name="Boistard P."/>
            <person name="Bothe G."/>
            <person name="Boutry M."/>
            <person name="Bowser L."/>
            <person name="Buhrmester J."/>
            <person name="Cadieu E."/>
            <person name="Capela D."/>
            <person name="Chain P."/>
            <person name="Cowie A."/>
            <person name="Davis R.W."/>
            <person name="Dreano S."/>
            <person name="Federspiel N.A."/>
            <person name="Fisher R.F."/>
            <person name="Gloux S."/>
            <person name="Godrie T."/>
            <person name="Goffeau A."/>
            <person name="Golding B."/>
            <person name="Gouzy J."/>
            <person name="Gurjal M."/>
            <person name="Hernandez-Lucas I."/>
            <person name="Hong A."/>
            <person name="Huizar L."/>
            <person name="Hyman R.W."/>
            <person name="Jones T."/>
            <person name="Kahn D."/>
            <person name="Kahn M.L."/>
            <person name="Kalman S."/>
            <person name="Keating D.H."/>
            <person name="Kiss E."/>
            <person name="Komp C."/>
            <person name="Lelaure V."/>
            <person name="Masuy D."/>
            <person name="Palm C."/>
            <person name="Peck M.C."/>
            <person name="Pohl T.M."/>
            <person name="Portetelle D."/>
            <person name="Purnelle B."/>
            <person name="Ramsperger U."/>
            <person name="Surzycki R."/>
            <person name="Thebault P."/>
            <person name="Vandenbol M."/>
            <person name="Vorhoelter F.J."/>
            <person name="Weidner S."/>
            <person name="Wells D.H."/>
            <person name="Wong K."/>
            <person name="Yeh K.-C."/>
            <person name="Batut J."/>
        </authorList>
    </citation>
    <scope>NUCLEOTIDE SEQUENCE [LARGE SCALE GENOMIC DNA]</scope>
    <source>
        <strain evidence="2">1021</strain>
        <plasmid evidence="2">Plasmid pSymA</plasmid>
    </source>
</reference>
<name>Q92Z95_RHIME</name>
<proteinExistence type="predicted"/>
<dbReference type="PIR" id="D95336">
    <property type="entry name" value="D95336"/>
</dbReference>
<dbReference type="AlphaFoldDB" id="Q92Z95"/>
<dbReference type="EnsemblBacteria" id="AAK65254">
    <property type="protein sequence ID" value="AAK65254"/>
    <property type="gene ID" value="SMa1097"/>
</dbReference>
<sequence length="171" mass="18924">MPLELHCTHWSEERQSVSQNRAGGPECAANAHRLRRAALLERFGSGLITGAADADPSGIATYSQAGAQLRAKMRRRGMGVAQNMRRLFPSRAGQLEPRPFRDLSATVKRAVLSRLVDKFSPANASRCSTSEKHDEASGHRLHFYQETVLKLCRIIWRPSAAWVTPSTTAKT</sequence>
<dbReference type="EMBL" id="AE006469">
    <property type="protein sequence ID" value="AAK65254.1"/>
    <property type="molecule type" value="Genomic_DNA"/>
</dbReference>
<protein>
    <submittedName>
        <fullName evidence="1">Uncharacterized protein</fullName>
    </submittedName>
</protein>
<dbReference type="KEGG" id="sme:SMa1097"/>
<gene>
    <name evidence="1" type="ORF">SMa1097</name>
</gene>
<dbReference type="Proteomes" id="UP000001976">
    <property type="component" value="Plasmid pSymA"/>
</dbReference>
<geneLocation type="plasmid" evidence="1 2">
    <name>pSymA</name>
</geneLocation>
<organism evidence="1 2">
    <name type="scientific">Rhizobium meliloti (strain 1021)</name>
    <name type="common">Ensifer meliloti</name>
    <name type="synonym">Sinorhizobium meliloti</name>
    <dbReference type="NCBI Taxonomy" id="266834"/>
    <lineage>
        <taxon>Bacteria</taxon>
        <taxon>Pseudomonadati</taxon>
        <taxon>Pseudomonadota</taxon>
        <taxon>Alphaproteobacteria</taxon>
        <taxon>Hyphomicrobiales</taxon>
        <taxon>Rhizobiaceae</taxon>
        <taxon>Sinorhizobium/Ensifer group</taxon>
        <taxon>Sinorhizobium</taxon>
    </lineage>
</organism>